<proteinExistence type="predicted"/>
<evidence type="ECO:0000313" key="2">
    <source>
        <dbReference type="Proteomes" id="UP000223366"/>
    </source>
</evidence>
<dbReference type="AlphaFoldDB" id="A0A9X7BTL6"/>
<name>A0A9X7BTL6_BACTU</name>
<reference evidence="1 2" key="1">
    <citation type="submission" date="2017-09" db="EMBL/GenBank/DDBJ databases">
        <title>Large-scale bioinformatics analysis of Bacillus genomes uncovers conserved roles of natural products in bacterial physiology.</title>
        <authorList>
            <consortium name="Agbiome Team Llc"/>
            <person name="Bleich R.M."/>
            <person name="Grubbs K.J."/>
            <person name="Santa Maria K.C."/>
            <person name="Allen S.E."/>
            <person name="Farag S."/>
            <person name="Shank E.A."/>
            <person name="Bowers A."/>
        </authorList>
    </citation>
    <scope>NUCLEOTIDE SEQUENCE [LARGE SCALE GENOMIC DNA]</scope>
    <source>
        <strain evidence="1 2">AFS060060</strain>
    </source>
</reference>
<accession>A0A9X7BTL6</accession>
<sequence length="80" mass="9341">MTEIQYDSSGRMKYHPDYHFNHKKPYTVKELAYICATYQRGARKTVAMAVGRTEATVSDLICRMKKDGTFDHYRQLGQTM</sequence>
<dbReference type="RefSeq" id="WP_098205400.1">
    <property type="nucleotide sequence ID" value="NZ_NTYX01000011.1"/>
</dbReference>
<protein>
    <submittedName>
        <fullName evidence="1">DNA-entry nuclease</fullName>
    </submittedName>
</protein>
<evidence type="ECO:0000313" key="1">
    <source>
        <dbReference type="EMBL" id="PFV35800.1"/>
    </source>
</evidence>
<organism evidence="1 2">
    <name type="scientific">Bacillus thuringiensis</name>
    <dbReference type="NCBI Taxonomy" id="1428"/>
    <lineage>
        <taxon>Bacteria</taxon>
        <taxon>Bacillati</taxon>
        <taxon>Bacillota</taxon>
        <taxon>Bacilli</taxon>
        <taxon>Bacillales</taxon>
        <taxon>Bacillaceae</taxon>
        <taxon>Bacillus</taxon>
        <taxon>Bacillus cereus group</taxon>
    </lineage>
</organism>
<comment type="caution">
    <text evidence="1">The sequence shown here is derived from an EMBL/GenBank/DDBJ whole genome shotgun (WGS) entry which is preliminary data.</text>
</comment>
<dbReference type="EMBL" id="NVDU01000003">
    <property type="protein sequence ID" value="PFV35800.1"/>
    <property type="molecule type" value="Genomic_DNA"/>
</dbReference>
<gene>
    <name evidence="1" type="ORF">COK99_01900</name>
</gene>
<dbReference type="Proteomes" id="UP000223366">
    <property type="component" value="Unassembled WGS sequence"/>
</dbReference>